<dbReference type="EMBL" id="LR902499">
    <property type="protein sequence ID" value="CAD7250647.1"/>
    <property type="molecule type" value="Genomic_DNA"/>
</dbReference>
<evidence type="ECO:0000313" key="2">
    <source>
        <dbReference type="Proteomes" id="UP000677054"/>
    </source>
</evidence>
<name>A0A7R9FPV5_9CRUS</name>
<reference evidence="1" key="1">
    <citation type="submission" date="2020-11" db="EMBL/GenBank/DDBJ databases">
        <authorList>
            <person name="Tran Van P."/>
        </authorList>
    </citation>
    <scope>NUCLEOTIDE SEQUENCE</scope>
</reference>
<dbReference type="EMBL" id="CAJPEV010002982">
    <property type="protein sequence ID" value="CAG0898594.1"/>
    <property type="molecule type" value="Genomic_DNA"/>
</dbReference>
<keyword evidence="2" id="KW-1185">Reference proteome</keyword>
<evidence type="ECO:0000313" key="1">
    <source>
        <dbReference type="EMBL" id="CAD7250647.1"/>
    </source>
</evidence>
<sequence>MKSITDFLIGLMNFTLGVTWESSRQYRLQDELRPESRILVLEVPFPNDEVCFLQIITIPPDVPMKGIQKAFLICHSPSALWVALPADEKSVVPETVLKMMNQHRRTVPIQMMITRVTGSFECKDLDFQYHSLHVFNSSMLPNTIMFYDPSHRTQHKSRRELWKENESSYKTLLSTLLMKNDITS</sequence>
<organism evidence="1">
    <name type="scientific">Darwinula stevensoni</name>
    <dbReference type="NCBI Taxonomy" id="69355"/>
    <lineage>
        <taxon>Eukaryota</taxon>
        <taxon>Metazoa</taxon>
        <taxon>Ecdysozoa</taxon>
        <taxon>Arthropoda</taxon>
        <taxon>Crustacea</taxon>
        <taxon>Oligostraca</taxon>
        <taxon>Ostracoda</taxon>
        <taxon>Podocopa</taxon>
        <taxon>Podocopida</taxon>
        <taxon>Darwinulocopina</taxon>
        <taxon>Darwinuloidea</taxon>
        <taxon>Darwinulidae</taxon>
        <taxon>Darwinula</taxon>
    </lineage>
</organism>
<gene>
    <name evidence="1" type="ORF">DSTB1V02_LOCUS10417</name>
</gene>
<dbReference type="Proteomes" id="UP000677054">
    <property type="component" value="Unassembled WGS sequence"/>
</dbReference>
<proteinExistence type="predicted"/>
<protein>
    <submittedName>
        <fullName evidence="1">Uncharacterized protein</fullName>
    </submittedName>
</protein>
<accession>A0A7R9FPV5</accession>
<dbReference type="AlphaFoldDB" id="A0A7R9FPV5"/>